<evidence type="ECO:0000256" key="2">
    <source>
        <dbReference type="ARBA" id="ARBA00023125"/>
    </source>
</evidence>
<dbReference type="OrthoDB" id="9778008at2"/>
<keyword evidence="1" id="KW-0805">Transcription regulation</keyword>
<dbReference type="GO" id="GO:0003700">
    <property type="term" value="F:DNA-binding transcription factor activity"/>
    <property type="evidence" value="ECO:0007669"/>
    <property type="project" value="InterPro"/>
</dbReference>
<evidence type="ECO:0000313" key="6">
    <source>
        <dbReference type="Proteomes" id="UP000188181"/>
    </source>
</evidence>
<dbReference type="AlphaFoldDB" id="A0A1Q2ME56"/>
<dbReference type="PANTHER" id="PTHR43280:SF28">
    <property type="entry name" value="HTH-TYPE TRANSCRIPTIONAL ACTIVATOR RHAS"/>
    <property type="match status" value="1"/>
</dbReference>
<keyword evidence="6" id="KW-1185">Reference proteome</keyword>
<dbReference type="SMART" id="SM00342">
    <property type="entry name" value="HTH_ARAC"/>
    <property type="match status" value="1"/>
</dbReference>
<organism evidence="5 6">
    <name type="scientific">Limihaloglobus sulfuriphilus</name>
    <dbReference type="NCBI Taxonomy" id="1851148"/>
    <lineage>
        <taxon>Bacteria</taxon>
        <taxon>Pseudomonadati</taxon>
        <taxon>Planctomycetota</taxon>
        <taxon>Phycisphaerae</taxon>
        <taxon>Sedimentisphaerales</taxon>
        <taxon>Sedimentisphaeraceae</taxon>
        <taxon>Limihaloglobus</taxon>
    </lineage>
</organism>
<dbReference type="PANTHER" id="PTHR43280">
    <property type="entry name" value="ARAC-FAMILY TRANSCRIPTIONAL REGULATOR"/>
    <property type="match status" value="1"/>
</dbReference>
<evidence type="ECO:0000313" key="5">
    <source>
        <dbReference type="EMBL" id="AQQ70950.1"/>
    </source>
</evidence>
<evidence type="ECO:0000256" key="3">
    <source>
        <dbReference type="ARBA" id="ARBA00023163"/>
    </source>
</evidence>
<evidence type="ECO:0000259" key="4">
    <source>
        <dbReference type="PROSITE" id="PS01124"/>
    </source>
</evidence>
<dbReference type="STRING" id="1851148.SMSP2_01314"/>
<dbReference type="SUPFAM" id="SSF46689">
    <property type="entry name" value="Homeodomain-like"/>
    <property type="match status" value="2"/>
</dbReference>
<keyword evidence="2" id="KW-0238">DNA-binding</keyword>
<protein>
    <submittedName>
        <fullName evidence="5">Bacillibactin transport regulator</fullName>
    </submittedName>
</protein>
<name>A0A1Q2ME56_9BACT</name>
<dbReference type="GO" id="GO:0043565">
    <property type="term" value="F:sequence-specific DNA binding"/>
    <property type="evidence" value="ECO:0007669"/>
    <property type="project" value="InterPro"/>
</dbReference>
<dbReference type="KEGG" id="pbas:SMSP2_01314"/>
<dbReference type="RefSeq" id="WP_146683177.1">
    <property type="nucleotide sequence ID" value="NZ_CP019646.1"/>
</dbReference>
<proteinExistence type="predicted"/>
<dbReference type="InterPro" id="IPR037923">
    <property type="entry name" value="HTH-like"/>
</dbReference>
<keyword evidence="3" id="KW-0804">Transcription</keyword>
<reference evidence="6" key="1">
    <citation type="submission" date="2017-02" db="EMBL/GenBank/DDBJ databases">
        <title>Comparative genomics and description of representatives of a novel lineage of planctomycetes thriving in anoxic sediments.</title>
        <authorList>
            <person name="Spring S."/>
            <person name="Bunk B."/>
            <person name="Sproer C."/>
        </authorList>
    </citation>
    <scope>NUCLEOTIDE SEQUENCE [LARGE SCALE GENOMIC DNA]</scope>
    <source>
        <strain evidence="6">SM-Chi-D1</strain>
    </source>
</reference>
<evidence type="ECO:0000256" key="1">
    <source>
        <dbReference type="ARBA" id="ARBA00023015"/>
    </source>
</evidence>
<feature type="domain" description="HTH araC/xylS-type" evidence="4">
    <location>
        <begin position="172"/>
        <end position="270"/>
    </location>
</feature>
<dbReference type="EMBL" id="CP019646">
    <property type="protein sequence ID" value="AQQ70950.1"/>
    <property type="molecule type" value="Genomic_DNA"/>
</dbReference>
<accession>A0A1Q2ME56</accession>
<dbReference type="PROSITE" id="PS01124">
    <property type="entry name" value="HTH_ARAC_FAMILY_2"/>
    <property type="match status" value="1"/>
</dbReference>
<dbReference type="Gene3D" id="1.10.10.60">
    <property type="entry name" value="Homeodomain-like"/>
    <property type="match status" value="2"/>
</dbReference>
<sequence>MKTYTKVIDKVGVYLTTFVSGSTFTMGDTAAKYMRLLFVKSGKASYCINGKSYHVSEGQIVALSKGQKTLFETLKGEKFFVFCFLLSDKLQILTDDFADVVFADPCPVKVPNEYLHQLIRVCRGFLGEQGAELAYSDFIIRNGAFVVLIQIYRVKKGVFKSDIKLTGIERVEKVLNYVKFHYYDDLKLEQAAVMSELSIRHFSTLCRRLTNKSFIGYLTDIRVQKAKDLLENTNDPVTSIAFFVGFQELSSFYRSFKKKYSVNPMHFRKNNRKSAT</sequence>
<dbReference type="InterPro" id="IPR018060">
    <property type="entry name" value="HTH_AraC"/>
</dbReference>
<dbReference type="Pfam" id="PF12833">
    <property type="entry name" value="HTH_18"/>
    <property type="match status" value="1"/>
</dbReference>
<dbReference type="InterPro" id="IPR009057">
    <property type="entry name" value="Homeodomain-like_sf"/>
</dbReference>
<gene>
    <name evidence="5" type="primary">btr</name>
    <name evidence="5" type="ORF">SMSP2_01314</name>
</gene>
<dbReference type="Proteomes" id="UP000188181">
    <property type="component" value="Chromosome"/>
</dbReference>
<dbReference type="SUPFAM" id="SSF51215">
    <property type="entry name" value="Regulatory protein AraC"/>
    <property type="match status" value="1"/>
</dbReference>